<dbReference type="AlphaFoldDB" id="A0A9W8MJN8"/>
<proteinExistence type="predicted"/>
<dbReference type="EMBL" id="JANBPK010000773">
    <property type="protein sequence ID" value="KAJ2932407.1"/>
    <property type="molecule type" value="Genomic_DNA"/>
</dbReference>
<gene>
    <name evidence="2" type="ORF">H1R20_g4730</name>
</gene>
<evidence type="ECO:0000313" key="3">
    <source>
        <dbReference type="Proteomes" id="UP001140091"/>
    </source>
</evidence>
<keyword evidence="1" id="KW-0812">Transmembrane</keyword>
<keyword evidence="1" id="KW-1133">Transmembrane helix</keyword>
<feature type="non-terminal residue" evidence="2">
    <location>
        <position position="337"/>
    </location>
</feature>
<dbReference type="Proteomes" id="UP001140091">
    <property type="component" value="Unassembled WGS sequence"/>
</dbReference>
<accession>A0A9W8MJN8</accession>
<reference evidence="2" key="1">
    <citation type="submission" date="2022-06" db="EMBL/GenBank/DDBJ databases">
        <title>Genome Sequence of Candolleomyces eurysporus.</title>
        <authorList>
            <person name="Buettner E."/>
        </authorList>
    </citation>
    <scope>NUCLEOTIDE SEQUENCE</scope>
    <source>
        <strain evidence="2">VTCC 930004</strain>
    </source>
</reference>
<evidence type="ECO:0000313" key="2">
    <source>
        <dbReference type="EMBL" id="KAJ2932407.1"/>
    </source>
</evidence>
<keyword evidence="1" id="KW-0472">Membrane</keyword>
<comment type="caution">
    <text evidence="2">The sequence shown here is derived from an EMBL/GenBank/DDBJ whole genome shotgun (WGS) entry which is preliminary data.</text>
</comment>
<sequence>MATATQYEKLDLFPGTVTSRKRRISGCKCMLLAFGILIFLLVSMGITQFVSSVLPGVREPHNLLYENKTLAEVKNMSTVVRPLVDRDQRFDVVATVWVRTLDPRWDRASERHDWMHGEDHIFSDTVFRGVTLMDEHIHTKINLSIPLDTFSKAETLENFDIRASFKLVPQSPSLLDHITKFTSWVPATVVLPEISPETHARKMKGDFSPPESLEDLKNAALEAFAISAPLIDFHPIKSACEWERKEEDDAPLLEAPALVTSTKGKSPLHKHPYVVTRTDLRVVRMDKIYNKKAYDAYHNRLRLDGVRGPMLDAEASYSDTNTSFARLPTAALGWEGF</sequence>
<dbReference type="OrthoDB" id="2548253at2759"/>
<evidence type="ECO:0000256" key="1">
    <source>
        <dbReference type="SAM" id="Phobius"/>
    </source>
</evidence>
<feature type="transmembrane region" description="Helical" evidence="1">
    <location>
        <begin position="29"/>
        <end position="50"/>
    </location>
</feature>
<protein>
    <submittedName>
        <fullName evidence="2">Uncharacterized protein</fullName>
    </submittedName>
</protein>
<organism evidence="2 3">
    <name type="scientific">Candolleomyces eurysporus</name>
    <dbReference type="NCBI Taxonomy" id="2828524"/>
    <lineage>
        <taxon>Eukaryota</taxon>
        <taxon>Fungi</taxon>
        <taxon>Dikarya</taxon>
        <taxon>Basidiomycota</taxon>
        <taxon>Agaricomycotina</taxon>
        <taxon>Agaricomycetes</taxon>
        <taxon>Agaricomycetidae</taxon>
        <taxon>Agaricales</taxon>
        <taxon>Agaricineae</taxon>
        <taxon>Psathyrellaceae</taxon>
        <taxon>Candolleomyces</taxon>
    </lineage>
</organism>
<name>A0A9W8MJN8_9AGAR</name>
<keyword evidence="3" id="KW-1185">Reference proteome</keyword>